<dbReference type="InterPro" id="IPR027417">
    <property type="entry name" value="P-loop_NTPase"/>
</dbReference>
<comment type="caution">
    <text evidence="8">The sequence shown here is derived from an EMBL/GenBank/DDBJ whole genome shotgun (WGS) entry which is preliminary data.</text>
</comment>
<dbReference type="SMART" id="SM00028">
    <property type="entry name" value="TPR"/>
    <property type="match status" value="4"/>
</dbReference>
<dbReference type="Proteomes" id="UP000053923">
    <property type="component" value="Unassembled WGS sequence"/>
</dbReference>
<dbReference type="InterPro" id="IPR003593">
    <property type="entry name" value="AAA+_ATPase"/>
</dbReference>
<dbReference type="GO" id="GO:0005737">
    <property type="term" value="C:cytoplasm"/>
    <property type="evidence" value="ECO:0007669"/>
    <property type="project" value="UniProtKB-SubCell"/>
</dbReference>
<dbReference type="EMBL" id="LLZG01000142">
    <property type="protein sequence ID" value="KUL36192.1"/>
    <property type="molecule type" value="Genomic_DNA"/>
</dbReference>
<comment type="subcellular location">
    <subcellularLocation>
        <location evidence="1">Cytoplasm</location>
    </subcellularLocation>
</comment>
<feature type="domain" description="AAA+ ATPase" evidence="7">
    <location>
        <begin position="438"/>
        <end position="592"/>
    </location>
</feature>
<dbReference type="OrthoDB" id="4349880at2"/>
<dbReference type="InterPro" id="IPR011990">
    <property type="entry name" value="TPR-like_helical_dom_sf"/>
</dbReference>
<dbReference type="SUPFAM" id="SSF48452">
    <property type="entry name" value="TPR-like"/>
    <property type="match status" value="2"/>
</dbReference>
<dbReference type="InterPro" id="IPR019734">
    <property type="entry name" value="TPR_rpt"/>
</dbReference>
<protein>
    <recommendedName>
        <fullName evidence="7">AAA+ ATPase domain-containing protein</fullName>
    </recommendedName>
</protein>
<proteinExistence type="inferred from homology"/>
<feature type="region of interest" description="Disordered" evidence="6">
    <location>
        <begin position="400"/>
        <end position="422"/>
    </location>
</feature>
<dbReference type="SMART" id="SM00382">
    <property type="entry name" value="AAA"/>
    <property type="match status" value="1"/>
</dbReference>
<evidence type="ECO:0000313" key="8">
    <source>
        <dbReference type="EMBL" id="KUL36192.1"/>
    </source>
</evidence>
<evidence type="ECO:0000256" key="3">
    <source>
        <dbReference type="ARBA" id="ARBA00022737"/>
    </source>
</evidence>
<sequence>MTVLEELTQEFGDAAVASAIIESLLDNGLEIRTGTIEERSRGFTGAQLAKALVEYATGQPEPQWCVIKFCPSVPLKHQRENRRHLAALREAPGEFGQHHLAEIAFPTVNCPGGAFVVGQFKVDGIPLGKVGLDQRADVCKTIWRRMLLGWTGADYDSEQTTVAGLLMCELGDGFKTDGWLHGWARRRGLLTPDFLQLPGESEPLPNPWRLFAEGMPATQRRIHCLVGRTHGDLHGDNVLIPQYDGIADADRFRLIDLATYDPRAPLSRDLATLLISLCWREIGESSPDSQSTFLTYLERDKRDKRLDDGMPGRVRKIIDALREPALKFVVDKRGDPEQWHRQLKVSLLAQAMLHSAYTSGTPDARRWCARLAGRLTRILLRPVDSPTVRPELFDAGEDLDTTGTVATRPTGRRARGASGFVDRTGPRSDLRAALDDRATSVIVVSGPAGIGKTALVREVLAGLGWTDPDDDSSAVRWHEATLYGEIGVATLVEDIEPPGSGKAGRFAQARLEIALDGLDATGGFRRVIVIDSAENLLRDGHVLRDSELDLALETVQSRPDTLVKVVFVTQHMPAATTGMAWTEKAVHISLSGLKPLSLREHFAVLDPSDTYGLAALPENDLRRVHGRLAGNPRLAELLSAVISSDPPGLQIHEVGAWLSSVPASEVHQRLVRMFVDHLPVEQQRVAEGLAALGFPVGTEAVIGILEPYVPALRIEPALRALVAAGLVLEGRDGRRYLRKSEIEAVLSRLAAGDRRVDEGELPTRRALLLRAAGVWQGMQKDDDDVHGMVDLDAHFARVDVWLRAGLYDCALSVIEPMQDLVDRWGSGTELRTQREAVRGRLDDDREGEMANLAVLGDIYSYSGDFPAAQSAYETALTMAQGDQNREAIRRIHIGLGTMFWEHGHLADAEKHYRWAWGLASEDEDDDGGDRAAALTGLADCQQRQGKYRRAIRDALSAFEAAHETELELASGAALRLSRWYAELNEIPNALTMLARCDELVTARPDPSLQADLLSARAELYLYQDRYSEARWAVERAIGIARDHRDPINLRRSLTVLALTHVHMGNLPAAREAIEESARYRVAGKETAELALRGIIAHRCGLPGTARDLFQQLHDETGQRTRADAHDLVAWDFTGIAWCYSVLVDNAEPARALEAFRQARPEPAERTPGLDDRLRFMVEILANGDPRLEPVLTQLARVRPGRAG</sequence>
<evidence type="ECO:0000256" key="4">
    <source>
        <dbReference type="ARBA" id="ARBA00022803"/>
    </source>
</evidence>
<reference evidence="9" key="1">
    <citation type="submission" date="2015-10" db="EMBL/GenBank/DDBJ databases">
        <authorList>
            <person name="Ju K.-S."/>
            <person name="Doroghazi J.R."/>
            <person name="Metcalf W.W."/>
        </authorList>
    </citation>
    <scope>NUCLEOTIDE SEQUENCE [LARGE SCALE GENOMIC DNA]</scope>
    <source>
        <strain evidence="9">NRRL 3151</strain>
    </source>
</reference>
<evidence type="ECO:0000256" key="1">
    <source>
        <dbReference type="ARBA" id="ARBA00004496"/>
    </source>
</evidence>
<dbReference type="Gene3D" id="1.25.40.10">
    <property type="entry name" value="Tetratricopeptide repeat domain"/>
    <property type="match status" value="2"/>
</dbReference>
<evidence type="ECO:0000256" key="6">
    <source>
        <dbReference type="SAM" id="MobiDB-lite"/>
    </source>
</evidence>
<dbReference type="Pfam" id="PF13401">
    <property type="entry name" value="AAA_22"/>
    <property type="match status" value="1"/>
</dbReference>
<name>A0A0X3UWI0_9ACTN</name>
<dbReference type="Gene3D" id="3.40.50.300">
    <property type="entry name" value="P-loop containing nucleotide triphosphate hydrolases"/>
    <property type="match status" value="1"/>
</dbReference>
<dbReference type="AlphaFoldDB" id="A0A0X3UWI0"/>
<comment type="similarity">
    <text evidence="5">Belongs to the Rap family.</text>
</comment>
<keyword evidence="3" id="KW-0677">Repeat</keyword>
<evidence type="ECO:0000259" key="7">
    <source>
        <dbReference type="SMART" id="SM00382"/>
    </source>
</evidence>
<organism evidence="8 9">
    <name type="scientific">Streptomyces regalis</name>
    <dbReference type="NCBI Taxonomy" id="68262"/>
    <lineage>
        <taxon>Bacteria</taxon>
        <taxon>Bacillati</taxon>
        <taxon>Actinomycetota</taxon>
        <taxon>Actinomycetes</taxon>
        <taxon>Kitasatosporales</taxon>
        <taxon>Streptomycetaceae</taxon>
        <taxon>Streptomyces</taxon>
    </lineage>
</organism>
<dbReference type="PANTHER" id="PTHR46630:SF1">
    <property type="entry name" value="TETRATRICOPEPTIDE REPEAT PROTEIN 29"/>
    <property type="match status" value="1"/>
</dbReference>
<evidence type="ECO:0000256" key="5">
    <source>
        <dbReference type="ARBA" id="ARBA00038253"/>
    </source>
</evidence>
<gene>
    <name evidence="8" type="ORF">ADL12_19495</name>
</gene>
<keyword evidence="2" id="KW-0963">Cytoplasm</keyword>
<evidence type="ECO:0000313" key="9">
    <source>
        <dbReference type="Proteomes" id="UP000053923"/>
    </source>
</evidence>
<dbReference type="InterPro" id="IPR049945">
    <property type="entry name" value="AAA_22"/>
</dbReference>
<accession>A0A0X3UWI0</accession>
<dbReference type="SUPFAM" id="SSF52540">
    <property type="entry name" value="P-loop containing nucleoside triphosphate hydrolases"/>
    <property type="match status" value="1"/>
</dbReference>
<dbReference type="InterPro" id="IPR051476">
    <property type="entry name" value="Bac_ResReg_Asp_Phosphatase"/>
</dbReference>
<dbReference type="GO" id="GO:0016887">
    <property type="term" value="F:ATP hydrolysis activity"/>
    <property type="evidence" value="ECO:0007669"/>
    <property type="project" value="InterPro"/>
</dbReference>
<dbReference type="RefSeq" id="WP_062703949.1">
    <property type="nucleotide sequence ID" value="NZ_LLZG01000142.1"/>
</dbReference>
<keyword evidence="4" id="KW-0802">TPR repeat</keyword>
<evidence type="ECO:0000256" key="2">
    <source>
        <dbReference type="ARBA" id="ARBA00022490"/>
    </source>
</evidence>
<dbReference type="PANTHER" id="PTHR46630">
    <property type="entry name" value="TETRATRICOPEPTIDE REPEAT PROTEIN 29"/>
    <property type="match status" value="1"/>
</dbReference>
<keyword evidence="9" id="KW-1185">Reference proteome</keyword>